<reference evidence="3" key="1">
    <citation type="submission" date="2019-03" db="EMBL/GenBank/DDBJ databases">
        <title>Improved annotation for the trematode Fasciola hepatica.</title>
        <authorList>
            <person name="Choi Y.-J."/>
            <person name="Martin J."/>
            <person name="Mitreva M."/>
        </authorList>
    </citation>
    <scope>NUCLEOTIDE SEQUENCE [LARGE SCALE GENOMIC DNA]</scope>
</reference>
<gene>
    <name evidence="3" type="ORF">D915_001375</name>
</gene>
<feature type="region of interest" description="Disordered" evidence="2">
    <location>
        <begin position="746"/>
        <end position="769"/>
    </location>
</feature>
<feature type="region of interest" description="Disordered" evidence="2">
    <location>
        <begin position="1091"/>
        <end position="1192"/>
    </location>
</feature>
<feature type="compositionally biased region" description="Polar residues" evidence="2">
    <location>
        <begin position="1413"/>
        <end position="1422"/>
    </location>
</feature>
<keyword evidence="4" id="KW-1185">Reference proteome</keyword>
<accession>A0A4E0S2K6</accession>
<feature type="compositionally biased region" description="Polar residues" evidence="2">
    <location>
        <begin position="1094"/>
        <end position="1103"/>
    </location>
</feature>
<feature type="compositionally biased region" description="Polar residues" evidence="2">
    <location>
        <begin position="293"/>
        <end position="312"/>
    </location>
</feature>
<feature type="compositionally biased region" description="Polar residues" evidence="2">
    <location>
        <begin position="1034"/>
        <end position="1057"/>
    </location>
</feature>
<feature type="region of interest" description="Disordered" evidence="2">
    <location>
        <begin position="1229"/>
        <end position="1333"/>
    </location>
</feature>
<feature type="compositionally biased region" description="Polar residues" evidence="2">
    <location>
        <begin position="1254"/>
        <end position="1263"/>
    </location>
</feature>
<feature type="region of interest" description="Disordered" evidence="2">
    <location>
        <begin position="580"/>
        <end position="601"/>
    </location>
</feature>
<feature type="compositionally biased region" description="Basic and acidic residues" evidence="2">
    <location>
        <begin position="712"/>
        <end position="721"/>
    </location>
</feature>
<sequence>MSNPGQFHTNNARYSNPMKKFWKSDFYLDSSEATTRREQVSAVNCNRPMICVSDEEVNGRESLADDTFLCDPLLGTKSVSEELWTKTVAETINNVSRECLDRLAKLESENKQLRKQYENLEAQITPLVKSLKAQERHPENGRTPQTPVNCARQSFETQLRQMVSVLVHTNMAQNDIREDCRYLKHRVSNLETINARLFHMVQNQRHHVHCDHHSCQETSEHTTNSHSELWCSDENDEPRPMFPSMPGNQSYLATGKFNTVRVNQPIVPCEPHVFGNETTQFETGTAPRPQLPSDLSCSPATVDTGSPSATSPVTTALVSREKSAASAQNSVNNIESTIKERLLTGCFQSVLEGVLLRASSTPHFPLPDPDVHCLTVPYCPPATDDQMFPEASRLKFKPEDWPPTKEYNRIAARRTSFPLSAPSGISKSCCSGPTDYHGRYGQISPLRRRSSLPGMDDAVRSVLLPHAWLHMSILPETAVRRHPIGTRSHIILGARSLPLCMNHSVDKTSVSGASDSTKSTQSHTSHNAAVLATIGSPLSSRQIRGFHTQLNPIQEIEMKGESFYDLQSELRCNSLTTSSSRSSAILGNSTSDSHVDEDSNTQTLLDQKVSKLRRMRRVLFRDSKRRYLYPLRLPVHTNSWNKEQPGPRILDLELASYLQTLMHNARESQRNLRYGVFSDTELLTGKFTITSYDDSAIDTGDDDGDGLQSSHESLEASETTRVEEIVQLGGSHSALDAHVTCPSEESVLSDVRSSESDGNKTNHLKDLLPDNRLQLANDFQKTSPHTSSLPLTEYLDQQITGQDNVQTKNSTRLQVEDEAYDQDDRDIVEDLEENGGDEQPRRQQRPNIPPPVVIHRRRFGTSESTENISPDPMLPIDEVDELLAQTLKLQTRTYKQLRSPLVPASPKESTLKPEITLINFVVPSENQVHNSGGESAHSDSYGTSTMMTVFTNTTTSSTTESTSGSDLNEVSSQTTNLSNSSGRLNWLIKRTPNSAETVRDKTGNRGSRKGNATTTSNKKVHTNARAEKEHQSQKRVGSSYSSISTGVNNGPSETSEYLSKPTRVSDDFWNQESFTSIPTLSPSSRRVLTADPISHSTVSNPRPATSPRARRQAWTQASQSSPVARIANSTRSLQTAQLSISSKSSPNSPEFSPGGRRRLRTMASNHPNFTSAAGSPNDRGTNKGEWTLPSQSNGAIYSKKYSRGTSQTTTLTGFSSYGIGDGSEISRFNRRTQLDPNTTPAPPPIPPRTSSRTQGYQTKTTTIARPDPSFQRSPLQTDIYSPSSISQPSLVDSSWPRFVDSPRFRNSSHSRNCSSTSSRTYSPQVNSHGVPHLGYQRANNVSTVHLTNDSKRSPTFNLSHSSFPRLPIPTARQDNQSYAWPTKPVEDGSPNLNSQDGSFASQVETQLTNLTVPTRCNTSGNKNMPRAEHRSHQTRNKTIPEVTGSPAPTNLLWDTRERHDHTSLNSQLSISQWSQFCSREQLRPRAYTKERSVRRGA</sequence>
<dbReference type="EMBL" id="JXXN02000337">
    <property type="protein sequence ID" value="THD27742.1"/>
    <property type="molecule type" value="Genomic_DNA"/>
</dbReference>
<feature type="compositionally biased region" description="Polar residues" evidence="2">
    <location>
        <begin position="966"/>
        <end position="983"/>
    </location>
</feature>
<feature type="compositionally biased region" description="Basic and acidic residues" evidence="2">
    <location>
        <begin position="752"/>
        <end position="769"/>
    </location>
</feature>
<organism evidence="3 4">
    <name type="scientific">Fasciola hepatica</name>
    <name type="common">Liver fluke</name>
    <dbReference type="NCBI Taxonomy" id="6192"/>
    <lineage>
        <taxon>Eukaryota</taxon>
        <taxon>Metazoa</taxon>
        <taxon>Spiralia</taxon>
        <taxon>Lophotrochozoa</taxon>
        <taxon>Platyhelminthes</taxon>
        <taxon>Trematoda</taxon>
        <taxon>Digenea</taxon>
        <taxon>Plagiorchiida</taxon>
        <taxon>Echinostomata</taxon>
        <taxon>Echinostomatoidea</taxon>
        <taxon>Fasciolidae</taxon>
        <taxon>Fasciola</taxon>
    </lineage>
</organism>
<evidence type="ECO:0000313" key="3">
    <source>
        <dbReference type="EMBL" id="THD27742.1"/>
    </source>
</evidence>
<protein>
    <submittedName>
        <fullName evidence="3">Uncharacterized protein</fullName>
    </submittedName>
</protein>
<feature type="compositionally biased region" description="Polar residues" evidence="2">
    <location>
        <begin position="1347"/>
        <end position="1362"/>
    </location>
</feature>
<feature type="region of interest" description="Disordered" evidence="2">
    <location>
        <begin position="833"/>
        <end position="874"/>
    </location>
</feature>
<evidence type="ECO:0000313" key="4">
    <source>
        <dbReference type="Proteomes" id="UP000230066"/>
    </source>
</evidence>
<evidence type="ECO:0000256" key="1">
    <source>
        <dbReference type="SAM" id="Coils"/>
    </source>
</evidence>
<proteinExistence type="predicted"/>
<feature type="compositionally biased region" description="Acidic residues" evidence="2">
    <location>
        <begin position="695"/>
        <end position="705"/>
    </location>
</feature>
<keyword evidence="1" id="KW-0175">Coiled coil</keyword>
<evidence type="ECO:0000256" key="2">
    <source>
        <dbReference type="SAM" id="MobiDB-lite"/>
    </source>
</evidence>
<feature type="compositionally biased region" description="Low complexity" evidence="2">
    <location>
        <begin position="954"/>
        <end position="965"/>
    </location>
</feature>
<name>A0A4E0S2K6_FASHE</name>
<feature type="coiled-coil region" evidence="1">
    <location>
        <begin position="96"/>
        <end position="123"/>
    </location>
</feature>
<feature type="compositionally biased region" description="Polar residues" evidence="2">
    <location>
        <begin position="1162"/>
        <end position="1174"/>
    </location>
</feature>
<feature type="region of interest" description="Disordered" evidence="2">
    <location>
        <begin position="1347"/>
        <end position="1367"/>
    </location>
</feature>
<feature type="region of interest" description="Disordered" evidence="2">
    <location>
        <begin position="280"/>
        <end position="312"/>
    </location>
</feature>
<feature type="region of interest" description="Disordered" evidence="2">
    <location>
        <begin position="954"/>
        <end position="1059"/>
    </location>
</feature>
<feature type="compositionally biased region" description="Polar residues" evidence="2">
    <location>
        <begin position="1113"/>
        <end position="1138"/>
    </location>
</feature>
<feature type="compositionally biased region" description="Low complexity" evidence="2">
    <location>
        <begin position="1304"/>
        <end position="1322"/>
    </location>
</feature>
<feature type="region of interest" description="Disordered" evidence="2">
    <location>
        <begin position="694"/>
        <end position="721"/>
    </location>
</feature>
<feature type="compositionally biased region" description="Low complexity" evidence="2">
    <location>
        <begin position="1139"/>
        <end position="1153"/>
    </location>
</feature>
<comment type="caution">
    <text evidence="3">The sequence shown here is derived from an EMBL/GenBank/DDBJ whole genome shotgun (WGS) entry which is preliminary data.</text>
</comment>
<dbReference type="Proteomes" id="UP000230066">
    <property type="component" value="Unassembled WGS sequence"/>
</dbReference>
<feature type="compositionally biased region" description="Polar residues" evidence="2">
    <location>
        <begin position="1270"/>
        <end position="1292"/>
    </location>
</feature>
<feature type="region of interest" description="Disordered" evidence="2">
    <location>
        <begin position="1413"/>
        <end position="1452"/>
    </location>
</feature>